<organism evidence="2 3">
    <name type="scientific">Piscinibacter aquaticus</name>
    <dbReference type="NCBI Taxonomy" id="392597"/>
    <lineage>
        <taxon>Bacteria</taxon>
        <taxon>Pseudomonadati</taxon>
        <taxon>Pseudomonadota</taxon>
        <taxon>Betaproteobacteria</taxon>
        <taxon>Burkholderiales</taxon>
        <taxon>Sphaerotilaceae</taxon>
        <taxon>Piscinibacter</taxon>
    </lineage>
</organism>
<evidence type="ECO:0000256" key="1">
    <source>
        <dbReference type="SAM" id="Phobius"/>
    </source>
</evidence>
<sequence>MDAKKFLFLSSAQRWVISLALLGLVVVSMAGFWWAPHLGGPAELGAASLELLKLLLTAAAAWVLVLLYASSNSFERIEKETVRFLTRDLCRPGRPLAQVDGIALRELEASAPMAMRRVSAERTSVTYEVKNAQSDTLHLWCNLNVSEFACVFMLPEAHAAEYQRIYAAALSGFTRRGVEVTCFGKVPHSFEGEPVREYLELYTVRELASDFLFDAGARGEAGAIAVG</sequence>
<feature type="transmembrane region" description="Helical" evidence="1">
    <location>
        <begin position="47"/>
        <end position="69"/>
    </location>
</feature>
<protein>
    <submittedName>
        <fullName evidence="2">Uncharacterized protein</fullName>
    </submittedName>
</protein>
<accession>A0A5C6TMV7</accession>
<dbReference type="EMBL" id="VOPW01000003">
    <property type="protein sequence ID" value="TXC62067.1"/>
    <property type="molecule type" value="Genomic_DNA"/>
</dbReference>
<dbReference type="AlphaFoldDB" id="A0A5C6TMV7"/>
<proteinExistence type="predicted"/>
<gene>
    <name evidence="2" type="ORF">FSC37_23070</name>
</gene>
<feature type="transmembrane region" description="Helical" evidence="1">
    <location>
        <begin position="12"/>
        <end position="35"/>
    </location>
</feature>
<keyword evidence="1" id="KW-0812">Transmembrane</keyword>
<keyword evidence="1" id="KW-0472">Membrane</keyword>
<comment type="caution">
    <text evidence="2">The sequence shown here is derived from an EMBL/GenBank/DDBJ whole genome shotgun (WGS) entry which is preliminary data.</text>
</comment>
<name>A0A5C6TMV7_9BURK</name>
<keyword evidence="1" id="KW-1133">Transmembrane helix</keyword>
<reference evidence="2 3" key="1">
    <citation type="submission" date="2019-08" db="EMBL/GenBank/DDBJ databases">
        <authorList>
            <person name="Khan S.A."/>
            <person name="Jeon C.O."/>
            <person name="Jeong S.E."/>
        </authorList>
    </citation>
    <scope>NUCLEOTIDE SEQUENCE [LARGE SCALE GENOMIC DNA]</scope>
    <source>
        <strain evidence="3">IMCC1728</strain>
    </source>
</reference>
<keyword evidence="3" id="KW-1185">Reference proteome</keyword>
<evidence type="ECO:0000313" key="3">
    <source>
        <dbReference type="Proteomes" id="UP000321832"/>
    </source>
</evidence>
<dbReference type="Proteomes" id="UP000321832">
    <property type="component" value="Unassembled WGS sequence"/>
</dbReference>
<evidence type="ECO:0000313" key="2">
    <source>
        <dbReference type="EMBL" id="TXC62067.1"/>
    </source>
</evidence>